<sequence>MVKVKETANVNERRFSSSNMGRCGSSVGFRPASIHFQNNQKKIGTPVLDTRSLQELAKNTETQSRQSGTSRSRCSSSVMELEETIADVMGIRMQSLTDLGLRIEELSSINRQEEAAFRQQMGDILQQLEAARVNQLGTENDYQALLQKERAERQTVMSLLQRFKTEGAEVINTMKESLREARAKWKAEVELNAQLTAQLRQSKKKITPQNSLTTNDADMFTAGSTENALYTKVEILTRLLEEEDAIVVELQQRNKTLEKKVSVLTQQRNRLLDLEAQHLETEEFNTEYKKLLSTVCGFETMDKETPLEGRVCVLTRFTKMLLQRLQSEQRQRLRVEEQTVRMASEHDQIVRALEARIKNLELHKGGGVSLSRHNVLQLGDEQAWSNGLDKGKSETPLKDEEVSPTGDQSIGQETVNPLKADNDPKLLFPSSDEVSGVEPHLHESVPYGSTGDSVHATLEAQLAAFASDFQQSVAEWITFPSTAEKSLRKEDLCSK</sequence>
<dbReference type="EMBL" id="AUPL01002583">
    <property type="protein sequence ID" value="ESL09693.1"/>
    <property type="molecule type" value="Genomic_DNA"/>
</dbReference>
<proteinExistence type="predicted"/>
<reference evidence="3 4" key="1">
    <citation type="submission" date="2013-07" db="EMBL/GenBank/DDBJ databases">
        <authorList>
            <person name="Stoco P.H."/>
            <person name="Wagner G."/>
            <person name="Gerber A."/>
            <person name="Zaha A."/>
            <person name="Thompson C."/>
            <person name="Bartholomeu D.C."/>
            <person name="Luckemeyer D.D."/>
            <person name="Bahia D."/>
            <person name="Loreto E."/>
            <person name="Prestes E.B."/>
            <person name="Lima F.M."/>
            <person name="Rodrigues-Luiz G."/>
            <person name="Vallejo G.A."/>
            <person name="Filho J.F."/>
            <person name="Monteiro K.M."/>
            <person name="Tyler K.M."/>
            <person name="de Almeida L.G."/>
            <person name="Ortiz M.F."/>
            <person name="Siervo M.A."/>
            <person name="de Moraes M.H."/>
            <person name="Cunha O.L."/>
            <person name="Mendonca-Neto R."/>
            <person name="Silva R."/>
            <person name="Teixeira S.M."/>
            <person name="Murta S.M."/>
            <person name="Sincero T.C."/>
            <person name="Mendes T.A."/>
            <person name="Urmenyi T.P."/>
            <person name="Silva V.G."/>
            <person name="da Rocha W.D."/>
            <person name="Andersson B."/>
            <person name="Romanha A.J."/>
            <person name="Steindel M."/>
            <person name="de Vasconcelos A.T."/>
            <person name="Grisard E.C."/>
        </authorList>
    </citation>
    <scope>NUCLEOTIDE SEQUENCE [LARGE SCALE GENOMIC DNA]</scope>
    <source>
        <strain evidence="3 4">SC58</strain>
    </source>
</reference>
<gene>
    <name evidence="3" type="ORF">TRSC58_02583</name>
</gene>
<comment type="caution">
    <text evidence="3">The sequence shown here is derived from an EMBL/GenBank/DDBJ whole genome shotgun (WGS) entry which is preliminary data.</text>
</comment>
<keyword evidence="4" id="KW-1185">Reference proteome</keyword>
<name>A0A061J2N6_TRYRA</name>
<protein>
    <submittedName>
        <fullName evidence="3">Uncharacterized protein</fullName>
    </submittedName>
</protein>
<evidence type="ECO:0000313" key="3">
    <source>
        <dbReference type="EMBL" id="ESL09693.1"/>
    </source>
</evidence>
<evidence type="ECO:0000256" key="1">
    <source>
        <dbReference type="SAM" id="Coils"/>
    </source>
</evidence>
<feature type="compositionally biased region" description="Polar residues" evidence="2">
    <location>
        <begin position="405"/>
        <end position="415"/>
    </location>
</feature>
<feature type="coiled-coil region" evidence="1">
    <location>
        <begin position="233"/>
        <end position="274"/>
    </location>
</feature>
<dbReference type="VEuPathDB" id="TriTrypDB:TRSC58_02583"/>
<feature type="region of interest" description="Disordered" evidence="2">
    <location>
        <begin position="385"/>
        <end position="423"/>
    </location>
</feature>
<evidence type="ECO:0000256" key="2">
    <source>
        <dbReference type="SAM" id="MobiDB-lite"/>
    </source>
</evidence>
<evidence type="ECO:0000313" key="4">
    <source>
        <dbReference type="Proteomes" id="UP000031737"/>
    </source>
</evidence>
<accession>A0A061J2N6</accession>
<keyword evidence="1" id="KW-0175">Coiled coil</keyword>
<organism evidence="3 4">
    <name type="scientific">Trypanosoma rangeli SC58</name>
    <dbReference type="NCBI Taxonomy" id="429131"/>
    <lineage>
        <taxon>Eukaryota</taxon>
        <taxon>Discoba</taxon>
        <taxon>Euglenozoa</taxon>
        <taxon>Kinetoplastea</taxon>
        <taxon>Metakinetoplastina</taxon>
        <taxon>Trypanosomatida</taxon>
        <taxon>Trypanosomatidae</taxon>
        <taxon>Trypanosoma</taxon>
        <taxon>Herpetosoma</taxon>
    </lineage>
</organism>
<dbReference type="AlphaFoldDB" id="A0A061J2N6"/>
<dbReference type="OrthoDB" id="244970at2759"/>
<dbReference type="Proteomes" id="UP000031737">
    <property type="component" value="Unassembled WGS sequence"/>
</dbReference>
<feature type="compositionally biased region" description="Basic and acidic residues" evidence="2">
    <location>
        <begin position="389"/>
        <end position="401"/>
    </location>
</feature>